<dbReference type="AlphaFoldDB" id="A0A9W6CQ96"/>
<evidence type="ECO:0000313" key="1">
    <source>
        <dbReference type="EMBL" id="GLI23394.1"/>
    </source>
</evidence>
<gene>
    <name evidence="1" type="ORF">XFLAVUS301_30680</name>
</gene>
<evidence type="ECO:0000313" key="2">
    <source>
        <dbReference type="Proteomes" id="UP001144397"/>
    </source>
</evidence>
<reference evidence="1" key="1">
    <citation type="submission" date="2022-12" db="EMBL/GenBank/DDBJ databases">
        <title>Reference genome sequencing for broad-spectrum identification of bacterial and archaeal isolates by mass spectrometry.</title>
        <authorList>
            <person name="Sekiguchi Y."/>
            <person name="Tourlousse D.M."/>
        </authorList>
    </citation>
    <scope>NUCLEOTIDE SEQUENCE</scope>
    <source>
        <strain evidence="1">301</strain>
    </source>
</reference>
<accession>A0A9W6CQ96</accession>
<name>A0A9W6CQ96_XANFL</name>
<comment type="caution">
    <text evidence="1">The sequence shown here is derived from an EMBL/GenBank/DDBJ whole genome shotgun (WGS) entry which is preliminary data.</text>
</comment>
<dbReference type="Proteomes" id="UP001144397">
    <property type="component" value="Unassembled WGS sequence"/>
</dbReference>
<organism evidence="1 2">
    <name type="scientific">Xanthobacter flavus</name>
    <dbReference type="NCBI Taxonomy" id="281"/>
    <lineage>
        <taxon>Bacteria</taxon>
        <taxon>Pseudomonadati</taxon>
        <taxon>Pseudomonadota</taxon>
        <taxon>Alphaproteobacteria</taxon>
        <taxon>Hyphomicrobiales</taxon>
        <taxon>Xanthobacteraceae</taxon>
        <taxon>Xanthobacter</taxon>
    </lineage>
</organism>
<protein>
    <submittedName>
        <fullName evidence="1">Uncharacterized protein</fullName>
    </submittedName>
</protein>
<sequence length="127" mass="13615">MWTGSRMRSGVGVGCRLGKVSARVGIGRRFRELAAGIGIVRRRGEMVAGRDRAVEAWVRIVVGRRIHVRGSHVESAAPKSPASEIAVAEATAPVEGEAARLHRACRCRGEGEEARRHAKALGERLGA</sequence>
<dbReference type="EMBL" id="BSDO01000004">
    <property type="protein sequence ID" value="GLI23394.1"/>
    <property type="molecule type" value="Genomic_DNA"/>
</dbReference>
<proteinExistence type="predicted"/>